<evidence type="ECO:0000313" key="2">
    <source>
        <dbReference type="Proteomes" id="UP000024635"/>
    </source>
</evidence>
<evidence type="ECO:0000313" key="1">
    <source>
        <dbReference type="EMBL" id="EYC20773.1"/>
    </source>
</evidence>
<dbReference type="EMBL" id="JARK01001357">
    <property type="protein sequence ID" value="EYC20773.1"/>
    <property type="molecule type" value="Genomic_DNA"/>
</dbReference>
<gene>
    <name evidence="1" type="primary">Acey_s0021.g414</name>
    <name evidence="1" type="ORF">Y032_0021g414</name>
</gene>
<accession>A0A016V207</accession>
<reference evidence="2" key="1">
    <citation type="journal article" date="2015" name="Nat. Genet.">
        <title>The genome and transcriptome of the zoonotic hookworm Ancylostoma ceylanicum identify infection-specific gene families.</title>
        <authorList>
            <person name="Schwarz E.M."/>
            <person name="Hu Y."/>
            <person name="Antoshechkin I."/>
            <person name="Miller M.M."/>
            <person name="Sternberg P.W."/>
            <person name="Aroian R.V."/>
        </authorList>
    </citation>
    <scope>NUCLEOTIDE SEQUENCE</scope>
    <source>
        <strain evidence="2">HY135</strain>
    </source>
</reference>
<keyword evidence="2" id="KW-1185">Reference proteome</keyword>
<dbReference type="Proteomes" id="UP000024635">
    <property type="component" value="Unassembled WGS sequence"/>
</dbReference>
<comment type="caution">
    <text evidence="1">The sequence shown here is derived from an EMBL/GenBank/DDBJ whole genome shotgun (WGS) entry which is preliminary data.</text>
</comment>
<sequence>MCNERKRLSPSNGSTRSPRQIIFHFLNEESDRREISKKFRQKSFALRSNCTKCSMDDFSSTAFAERHAQLSLSISALSAPLSGHLTPDNGADNG</sequence>
<protein>
    <submittedName>
        <fullName evidence="1">Uncharacterized protein</fullName>
    </submittedName>
</protein>
<dbReference type="AlphaFoldDB" id="A0A016V207"/>
<name>A0A016V207_9BILA</name>
<organism evidence="1 2">
    <name type="scientific">Ancylostoma ceylanicum</name>
    <dbReference type="NCBI Taxonomy" id="53326"/>
    <lineage>
        <taxon>Eukaryota</taxon>
        <taxon>Metazoa</taxon>
        <taxon>Ecdysozoa</taxon>
        <taxon>Nematoda</taxon>
        <taxon>Chromadorea</taxon>
        <taxon>Rhabditida</taxon>
        <taxon>Rhabditina</taxon>
        <taxon>Rhabditomorpha</taxon>
        <taxon>Strongyloidea</taxon>
        <taxon>Ancylostomatidae</taxon>
        <taxon>Ancylostomatinae</taxon>
        <taxon>Ancylostoma</taxon>
    </lineage>
</organism>
<proteinExistence type="predicted"/>